<dbReference type="InterPro" id="IPR023753">
    <property type="entry name" value="FAD/NAD-binding_dom"/>
</dbReference>
<evidence type="ECO:0000259" key="7">
    <source>
        <dbReference type="Pfam" id="PF07992"/>
    </source>
</evidence>
<evidence type="ECO:0000256" key="4">
    <source>
        <dbReference type="ARBA" id="ARBA00023002"/>
    </source>
</evidence>
<keyword evidence="4" id="KW-0560">Oxidoreductase</keyword>
<name>A0A171B4G6_9ACTN</name>
<evidence type="ECO:0000313" key="9">
    <source>
        <dbReference type="Proteomes" id="UP000077701"/>
    </source>
</evidence>
<protein>
    <submittedName>
        <fullName evidence="8">NADH dehydrogenase</fullName>
    </submittedName>
</protein>
<feature type="compositionally biased region" description="Basic and acidic residues" evidence="6">
    <location>
        <begin position="430"/>
        <end position="446"/>
    </location>
</feature>
<dbReference type="Proteomes" id="UP000077701">
    <property type="component" value="Unassembled WGS sequence"/>
</dbReference>
<dbReference type="InterPro" id="IPR036188">
    <property type="entry name" value="FAD/NAD-bd_sf"/>
</dbReference>
<comment type="similarity">
    <text evidence="1">Belongs to the NADH dehydrogenase family.</text>
</comment>
<dbReference type="GO" id="GO:0003954">
    <property type="term" value="F:NADH dehydrogenase activity"/>
    <property type="evidence" value="ECO:0007669"/>
    <property type="project" value="InterPro"/>
</dbReference>
<dbReference type="RefSeq" id="WP_068894030.1">
    <property type="nucleotide sequence ID" value="NZ_BDCX01000001.1"/>
</dbReference>
<dbReference type="SUPFAM" id="SSF51905">
    <property type="entry name" value="FAD/NAD(P)-binding domain"/>
    <property type="match status" value="1"/>
</dbReference>
<evidence type="ECO:0000256" key="6">
    <source>
        <dbReference type="SAM" id="MobiDB-lite"/>
    </source>
</evidence>
<dbReference type="STRING" id="161355.PS9374_00281"/>
<accession>A0A171B4G6</accession>
<dbReference type="AlphaFoldDB" id="A0A171B4G6"/>
<dbReference type="PANTHER" id="PTHR43706:SF45">
    <property type="entry name" value="NADH DEHYDROGENASE-LIKE PROTEIN RV1812C"/>
    <property type="match status" value="1"/>
</dbReference>
<dbReference type="OrthoDB" id="9781621at2"/>
<evidence type="ECO:0000256" key="3">
    <source>
        <dbReference type="ARBA" id="ARBA00022827"/>
    </source>
</evidence>
<keyword evidence="5" id="KW-0520">NAD</keyword>
<feature type="domain" description="FAD/NAD(P)-binding" evidence="7">
    <location>
        <begin position="6"/>
        <end position="330"/>
    </location>
</feature>
<feature type="region of interest" description="Disordered" evidence="6">
    <location>
        <begin position="430"/>
        <end position="477"/>
    </location>
</feature>
<evidence type="ECO:0000256" key="2">
    <source>
        <dbReference type="ARBA" id="ARBA00022630"/>
    </source>
</evidence>
<sequence length="477" mass="52421">MSHIPRILIVGGGYVGMYTALRLQRRLRRGEARVTVVDADSYMTYQPFLPEAAAGNIEPRHVVVPLRRVLHRCEIVNGWAVGVDLQARTLEVHPHQGPPRTLPYDILVFAPGSVSRLLPIPGVAECGIGFKTVEEAIHLRNHVLAQLDLAASTEDEEIRSRALTFVFVGGGYAGVEALAELEDMARDACRYFPSVDPGDMRWILVEATGRILPEVGPDMGRWTLEQLRARGIDVRLNTRIESAEGGRVVLDDGGEFDSATLVWTAGVKPHPLVRASGLPLDDRGRVRATAELTVEGHPAVFTAGDCAAVPDLTKPGQTCAPNAQHAVRQARTLADNVVAALRGTDRKAYRHAYAGSVASLGLHRGVAQIYGRKLRGFPAWFMHRTYHLSRVPTFNRKVRVLIDWTLALFFRREITSLGALSDPRKEFELAARPESRFPERAEHPSQEGRPGPRAAEERSGSPVSAERSGSPSPAERR</sequence>
<keyword evidence="2" id="KW-0285">Flavoprotein</keyword>
<evidence type="ECO:0000313" key="8">
    <source>
        <dbReference type="EMBL" id="GAT64650.1"/>
    </source>
</evidence>
<comment type="caution">
    <text evidence="8">The sequence shown here is derived from an EMBL/GenBank/DDBJ whole genome shotgun (WGS) entry which is preliminary data.</text>
</comment>
<organism evidence="8 9">
    <name type="scientific">Planomonospora sphaerica</name>
    <dbReference type="NCBI Taxonomy" id="161355"/>
    <lineage>
        <taxon>Bacteria</taxon>
        <taxon>Bacillati</taxon>
        <taxon>Actinomycetota</taxon>
        <taxon>Actinomycetes</taxon>
        <taxon>Streptosporangiales</taxon>
        <taxon>Streptosporangiaceae</taxon>
        <taxon>Planomonospora</taxon>
    </lineage>
</organism>
<gene>
    <name evidence="8" type="ORF">PS9374_00281</name>
</gene>
<keyword evidence="3" id="KW-0274">FAD</keyword>
<reference evidence="9" key="2">
    <citation type="submission" date="2016-04" db="EMBL/GenBank/DDBJ databases">
        <title>Planomonospora sphaerica JCM9374 whole genome shotgun sequence.</title>
        <authorList>
            <person name="Suzuki T."/>
            <person name="Dohra H."/>
            <person name="Kodani S."/>
        </authorList>
    </citation>
    <scope>NUCLEOTIDE SEQUENCE [LARGE SCALE GENOMIC DNA]</scope>
    <source>
        <strain evidence="9">JCM 9374</strain>
    </source>
</reference>
<dbReference type="EMBL" id="BDCX01000001">
    <property type="protein sequence ID" value="GAT64650.1"/>
    <property type="molecule type" value="Genomic_DNA"/>
</dbReference>
<dbReference type="InterPro" id="IPR045024">
    <property type="entry name" value="NDH-2"/>
</dbReference>
<dbReference type="Gene3D" id="3.50.50.100">
    <property type="match status" value="1"/>
</dbReference>
<proteinExistence type="inferred from homology"/>
<evidence type="ECO:0000256" key="5">
    <source>
        <dbReference type="ARBA" id="ARBA00023027"/>
    </source>
</evidence>
<evidence type="ECO:0000256" key="1">
    <source>
        <dbReference type="ARBA" id="ARBA00005272"/>
    </source>
</evidence>
<dbReference type="PRINTS" id="PR00368">
    <property type="entry name" value="FADPNR"/>
</dbReference>
<reference evidence="8 9" key="1">
    <citation type="journal article" date="2016" name="Genome Announc.">
        <title>Draft Genome Sequence of Planomonospora sphaerica JCM9374, a Rare Actinomycete.</title>
        <authorList>
            <person name="Dohra H."/>
            <person name="Suzuki T."/>
            <person name="Inoue Y."/>
            <person name="Kodani S."/>
        </authorList>
    </citation>
    <scope>NUCLEOTIDE SEQUENCE [LARGE SCALE GENOMIC DNA]</scope>
    <source>
        <strain evidence="8 9">JCM 9374</strain>
    </source>
</reference>
<keyword evidence="9" id="KW-1185">Reference proteome</keyword>
<dbReference type="Pfam" id="PF07992">
    <property type="entry name" value="Pyr_redox_2"/>
    <property type="match status" value="1"/>
</dbReference>
<dbReference type="PANTHER" id="PTHR43706">
    <property type="entry name" value="NADH DEHYDROGENASE"/>
    <property type="match status" value="1"/>
</dbReference>